<evidence type="ECO:0000313" key="5">
    <source>
        <dbReference type="Proteomes" id="UP000215137"/>
    </source>
</evidence>
<protein>
    <submittedName>
        <fullName evidence="4">Uncharacterized protein</fullName>
    </submittedName>
</protein>
<proteinExistence type="inferred from homology"/>
<sequence>MDLARARELLKSQNEYEVTFDGVNIVIVDLYELTKMARVCERNNVDKNQVVPLAQLIEENTIR</sequence>
<dbReference type="Proteomes" id="UP000215137">
    <property type="component" value="Chromosome"/>
</dbReference>
<evidence type="ECO:0000256" key="1">
    <source>
        <dbReference type="ARBA" id="ARBA00004288"/>
    </source>
</evidence>
<dbReference type="GO" id="GO:0030435">
    <property type="term" value="P:sporulation resulting in formation of a cellular spore"/>
    <property type="evidence" value="ECO:0007669"/>
    <property type="project" value="UniProtKB-KW"/>
</dbReference>
<dbReference type="InterPro" id="IPR012610">
    <property type="entry name" value="SASP_SspH"/>
</dbReference>
<keyword evidence="5" id="KW-1185">Reference proteome</keyword>
<keyword evidence="3" id="KW-0749">Sporulation</keyword>
<dbReference type="Pfam" id="PF08141">
    <property type="entry name" value="SspH"/>
    <property type="match status" value="1"/>
</dbReference>
<comment type="similarity">
    <text evidence="2">Belongs to the SspH family.</text>
</comment>
<dbReference type="AlphaFoldDB" id="A0A248TMX3"/>
<dbReference type="GO" id="GO:0030436">
    <property type="term" value="P:asexual sporulation"/>
    <property type="evidence" value="ECO:0007669"/>
    <property type="project" value="InterPro"/>
</dbReference>
<comment type="subcellular location">
    <subcellularLocation>
        <location evidence="1">Spore core</location>
    </subcellularLocation>
</comment>
<dbReference type="GO" id="GO:0042601">
    <property type="term" value="C:endospore-forming forespore"/>
    <property type="evidence" value="ECO:0007669"/>
    <property type="project" value="InterPro"/>
</dbReference>
<name>A0A248TMX3_9BACI</name>
<gene>
    <name evidence="4" type="ORF">CKF48_20970</name>
</gene>
<dbReference type="RefSeq" id="WP_095373127.1">
    <property type="nucleotide sequence ID" value="NZ_CP022983.1"/>
</dbReference>
<evidence type="ECO:0000313" key="4">
    <source>
        <dbReference type="EMBL" id="ASV69563.1"/>
    </source>
</evidence>
<organism evidence="4 5">
    <name type="scientific">Cytobacillus kochii</name>
    <dbReference type="NCBI Taxonomy" id="859143"/>
    <lineage>
        <taxon>Bacteria</taxon>
        <taxon>Bacillati</taxon>
        <taxon>Bacillota</taxon>
        <taxon>Bacilli</taxon>
        <taxon>Bacillales</taxon>
        <taxon>Bacillaceae</taxon>
        <taxon>Cytobacillus</taxon>
    </lineage>
</organism>
<dbReference type="EMBL" id="CP022983">
    <property type="protein sequence ID" value="ASV69563.1"/>
    <property type="molecule type" value="Genomic_DNA"/>
</dbReference>
<reference evidence="4 5" key="1">
    <citation type="submission" date="2017-08" db="EMBL/GenBank/DDBJ databases">
        <title>Complete Genome Sequence of Bacillus kochii Oregon-R-modENCODE STRAIN BDGP4, isolated from Drosophila melanogaster gut.</title>
        <authorList>
            <person name="Wan K.H."/>
            <person name="Yu C."/>
            <person name="Park S."/>
            <person name="Hammonds A.S."/>
            <person name="Booth B.W."/>
            <person name="Celniker S.E."/>
        </authorList>
    </citation>
    <scope>NUCLEOTIDE SEQUENCE [LARGE SCALE GENOMIC DNA]</scope>
    <source>
        <strain evidence="4 5">BDGP4</strain>
    </source>
</reference>
<evidence type="ECO:0000256" key="2">
    <source>
        <dbReference type="ARBA" id="ARBA00006573"/>
    </source>
</evidence>
<dbReference type="OrthoDB" id="1683648at2"/>
<dbReference type="KEGG" id="bko:CKF48_20970"/>
<accession>A0A248TMX3</accession>
<evidence type="ECO:0000256" key="3">
    <source>
        <dbReference type="ARBA" id="ARBA00022969"/>
    </source>
</evidence>